<dbReference type="RefSeq" id="WP_003326828.1">
    <property type="nucleotide sequence ID" value="NC_014639.1"/>
</dbReference>
<keyword evidence="3" id="KW-0804">Transcription</keyword>
<dbReference type="InterPro" id="IPR000835">
    <property type="entry name" value="HTH_MarR-typ"/>
</dbReference>
<accession>A0ABM5M197</accession>
<dbReference type="PROSITE" id="PS50995">
    <property type="entry name" value="HTH_MARR_2"/>
    <property type="match status" value="1"/>
</dbReference>
<evidence type="ECO:0000256" key="1">
    <source>
        <dbReference type="ARBA" id="ARBA00023015"/>
    </source>
</evidence>
<dbReference type="PANTHER" id="PTHR42756:SF1">
    <property type="entry name" value="TRANSCRIPTIONAL REPRESSOR OF EMRAB OPERON"/>
    <property type="match status" value="1"/>
</dbReference>
<dbReference type="InterPro" id="IPR036390">
    <property type="entry name" value="WH_DNA-bd_sf"/>
</dbReference>
<dbReference type="Proteomes" id="UP000006867">
    <property type="component" value="Chromosome"/>
</dbReference>
<keyword evidence="2" id="KW-0238">DNA-binding</keyword>
<gene>
    <name evidence="5" type="ordered locus">BATR1942_15135</name>
</gene>
<dbReference type="SMART" id="SM00347">
    <property type="entry name" value="HTH_MARR"/>
    <property type="match status" value="1"/>
</dbReference>
<sequence length="189" mass="21842">MDFSKELKDLFFMQQAYATLFSVLNKIQFRGDVYFESLTSRQFMTMVAILHLPEEETTINNIAKKLGTSKQNANKLIGSIEKRGYLRTEPSKRDKRAVNVKITESGNQIMAECGEKAIYFMADLFKEFTTEELETLWNLLKKLYSFDGEEQDGFEETAPDFEIEQDRGALQTRALQEFAKSRLQKGDSE</sequence>
<protein>
    <submittedName>
        <fullName evidence="5">MarR-family transcriptional regulator</fullName>
    </submittedName>
</protein>
<dbReference type="InterPro" id="IPR036388">
    <property type="entry name" value="WH-like_DNA-bd_sf"/>
</dbReference>
<evidence type="ECO:0000256" key="2">
    <source>
        <dbReference type="ARBA" id="ARBA00023125"/>
    </source>
</evidence>
<dbReference type="EMBL" id="CP002207">
    <property type="protein sequence ID" value="ADP33946.1"/>
    <property type="molecule type" value="Genomic_DNA"/>
</dbReference>
<name>A0ABM5M197_BACA1</name>
<proteinExistence type="predicted"/>
<evidence type="ECO:0000259" key="4">
    <source>
        <dbReference type="PROSITE" id="PS50995"/>
    </source>
</evidence>
<keyword evidence="6" id="KW-1185">Reference proteome</keyword>
<dbReference type="PANTHER" id="PTHR42756">
    <property type="entry name" value="TRANSCRIPTIONAL REGULATOR, MARR"/>
    <property type="match status" value="1"/>
</dbReference>
<feature type="domain" description="HTH marR-type" evidence="4">
    <location>
        <begin position="1"/>
        <end position="145"/>
    </location>
</feature>
<evidence type="ECO:0000313" key="6">
    <source>
        <dbReference type="Proteomes" id="UP000006867"/>
    </source>
</evidence>
<keyword evidence="1" id="KW-0805">Transcription regulation</keyword>
<dbReference type="PRINTS" id="PR00598">
    <property type="entry name" value="HTHMARR"/>
</dbReference>
<evidence type="ECO:0000256" key="3">
    <source>
        <dbReference type="ARBA" id="ARBA00023163"/>
    </source>
</evidence>
<dbReference type="Pfam" id="PF12802">
    <property type="entry name" value="MarR_2"/>
    <property type="match status" value="1"/>
</dbReference>
<evidence type="ECO:0000313" key="5">
    <source>
        <dbReference type="EMBL" id="ADP33946.1"/>
    </source>
</evidence>
<dbReference type="Gene3D" id="1.10.10.10">
    <property type="entry name" value="Winged helix-like DNA-binding domain superfamily/Winged helix DNA-binding domain"/>
    <property type="match status" value="1"/>
</dbReference>
<dbReference type="SUPFAM" id="SSF46785">
    <property type="entry name" value="Winged helix' DNA-binding domain"/>
    <property type="match status" value="1"/>
</dbReference>
<organism evidence="5 6">
    <name type="scientific">Bacillus atrophaeus (strain 1942)</name>
    <dbReference type="NCBI Taxonomy" id="720555"/>
    <lineage>
        <taxon>Bacteria</taxon>
        <taxon>Bacillati</taxon>
        <taxon>Bacillota</taxon>
        <taxon>Bacilli</taxon>
        <taxon>Bacillales</taxon>
        <taxon>Bacillaceae</taxon>
        <taxon>Bacillus</taxon>
    </lineage>
</organism>
<reference evidence="5 6" key="1">
    <citation type="journal article" date="2011" name="Front. Microbiol.">
        <title>Genomic signatures of strain selection and enhancement in Bacillus atrophaeus var. globigii, a historical biowarfare simulant.</title>
        <authorList>
            <person name="Gibbons H.S."/>
            <person name="Broomall S.M."/>
            <person name="McNew L.A."/>
            <person name="Daligault H."/>
            <person name="Chapman C."/>
            <person name="Bruce D."/>
            <person name="Karavis M."/>
            <person name="Krepps M."/>
            <person name="McGregor P.A."/>
            <person name="Hong C."/>
            <person name="Park K.H."/>
            <person name="Akmal A."/>
            <person name="Feldman A."/>
            <person name="Lin J.S."/>
            <person name="Chang W.E."/>
            <person name="Higgs B.W."/>
            <person name="Demirev P."/>
            <person name="Lindquist J."/>
            <person name="Liem A."/>
            <person name="Fochler E."/>
            <person name="Read T.D."/>
            <person name="Tapia R."/>
            <person name="Johnson S."/>
            <person name="Bishop-Lilly K.A."/>
            <person name="Detter C."/>
            <person name="Han C."/>
            <person name="Sozhamannan S."/>
            <person name="Rosenzweig C.N."/>
            <person name="Skowronski E.W."/>
        </authorList>
    </citation>
    <scope>NUCLEOTIDE SEQUENCE [LARGE SCALE GENOMIC DNA]</scope>
    <source>
        <strain evidence="5 6">1942</strain>
    </source>
</reference>